<evidence type="ECO:0000256" key="2">
    <source>
        <dbReference type="ARBA" id="ARBA00022528"/>
    </source>
</evidence>
<dbReference type="RefSeq" id="YP_009117840.1">
    <property type="nucleotide sequence ID" value="NC_026301.1"/>
</dbReference>
<keyword evidence="5 10" id="KW-0548">Nucleotidyltransferase</keyword>
<dbReference type="SUPFAM" id="SSF64484">
    <property type="entry name" value="beta and beta-prime subunits of DNA dependent RNA-polymerase"/>
    <property type="match status" value="1"/>
</dbReference>
<geneLocation type="plastid" evidence="13"/>
<dbReference type="Pfam" id="PF00623">
    <property type="entry name" value="RNA_pol_Rpb1_2"/>
    <property type="match status" value="2"/>
</dbReference>
<evidence type="ECO:0000256" key="6">
    <source>
        <dbReference type="ARBA" id="ARBA00022723"/>
    </source>
</evidence>
<organism evidence="13">
    <name type="scientific">Gnetum gnemon</name>
    <name type="common">Spanish joint-fir</name>
    <name type="synonym">Gnetum acutatum</name>
    <dbReference type="NCBI Taxonomy" id="3382"/>
    <lineage>
        <taxon>Eukaryota</taxon>
        <taxon>Viridiplantae</taxon>
        <taxon>Streptophyta</taxon>
        <taxon>Embryophyta</taxon>
        <taxon>Tracheophyta</taxon>
        <taxon>Spermatophyta</taxon>
        <taxon>Gnetopsida</taxon>
        <taxon>Gnetidae</taxon>
        <taxon>Gnetales</taxon>
        <taxon>Gnetaceae</taxon>
        <taxon>Gnetum</taxon>
    </lineage>
</organism>
<evidence type="ECO:0000256" key="11">
    <source>
        <dbReference type="RuleBase" id="RU004279"/>
    </source>
</evidence>
<dbReference type="GO" id="GO:0000287">
    <property type="term" value="F:magnesium ion binding"/>
    <property type="evidence" value="ECO:0007669"/>
    <property type="project" value="UniProtKB-UniRule"/>
</dbReference>
<feature type="binding site" evidence="10">
    <location>
        <position position="506"/>
    </location>
    <ligand>
        <name>Mg(2+)</name>
        <dbReference type="ChEBI" id="CHEBI:18420"/>
    </ligand>
</feature>
<reference evidence="13" key="2">
    <citation type="journal article" date="2016" name="New Phytol.">
        <title>Evolutionary dynamics of the plastid inverted repeat: the effects of expansion, contraction, and loss on substitution rates.</title>
        <authorList>
            <person name="Zhu A."/>
            <person name="Guo W."/>
            <person name="Gupta S."/>
            <person name="Fan W."/>
            <person name="Mower J.P."/>
        </authorList>
    </citation>
    <scope>NUCLEOTIDE SEQUENCE</scope>
</reference>
<dbReference type="GeneID" id="22975645"/>
<keyword evidence="8 10" id="KW-0804">Transcription</keyword>
<evidence type="ECO:0000256" key="7">
    <source>
        <dbReference type="ARBA" id="ARBA00022833"/>
    </source>
</evidence>
<dbReference type="InterPro" id="IPR007080">
    <property type="entry name" value="RNA_pol_Rpb1_1"/>
</dbReference>
<evidence type="ECO:0000313" key="14">
    <source>
        <dbReference type="EMBL" id="ALK01121.1"/>
    </source>
</evidence>
<keyword evidence="10" id="KW-0460">Magnesium</keyword>
<dbReference type="PANTHER" id="PTHR19376:SF68">
    <property type="entry name" value="DNA-DIRECTED RNA POLYMERASE SUBUNIT BETA"/>
    <property type="match status" value="1"/>
</dbReference>
<dbReference type="PANTHER" id="PTHR19376">
    <property type="entry name" value="DNA-DIRECTED RNA POLYMERASE"/>
    <property type="match status" value="1"/>
</dbReference>
<evidence type="ECO:0000256" key="1">
    <source>
        <dbReference type="ARBA" id="ARBA00022478"/>
    </source>
</evidence>
<reference evidence="14" key="1">
    <citation type="submission" date="2015-05" db="EMBL/GenBank/DDBJ databases">
        <title>Five gymnosperm plastomes reveal rampant rearrangements in Cupressophytes and the retention of ndh pseudogenes in Abies sibirica and Pinus sylvestris.</title>
        <authorList>
            <person name="Wu Z."/>
            <person name="Arvestad L."/>
            <person name="Thompson S.L."/>
        </authorList>
    </citation>
    <scope>NUCLEOTIDE SEQUENCE</scope>
</reference>
<comment type="caution">
    <text evidence="10">Lacks conserved residue(s) required for the propagation of feature annotation.</text>
</comment>
<evidence type="ECO:0000256" key="9">
    <source>
        <dbReference type="ARBA" id="ARBA00048552"/>
    </source>
</evidence>
<comment type="similarity">
    <text evidence="10">Belongs to the RNA polymerase beta' chain family. RpoC1 subfamily.</text>
</comment>
<gene>
    <name evidence="10 13" type="primary">rpoC1</name>
</gene>
<dbReference type="GO" id="GO:0000428">
    <property type="term" value="C:DNA-directed RNA polymerase complex"/>
    <property type="evidence" value="ECO:0007669"/>
    <property type="project" value="UniProtKB-KW"/>
</dbReference>
<evidence type="ECO:0000256" key="4">
    <source>
        <dbReference type="ARBA" id="ARBA00022679"/>
    </source>
</evidence>
<dbReference type="InterPro" id="IPR034678">
    <property type="entry name" value="RNApol_RpoC1"/>
</dbReference>
<accession>A0A0B5EEX9</accession>
<dbReference type="InterPro" id="IPR000722">
    <property type="entry name" value="RNA_pol_asu"/>
</dbReference>
<dbReference type="EMBL" id="KR476377">
    <property type="protein sequence ID" value="ALK01121.1"/>
    <property type="molecule type" value="Genomic_DNA"/>
</dbReference>
<dbReference type="InterPro" id="IPR044893">
    <property type="entry name" value="RNA_pol_Rpb1_clamp_domain"/>
</dbReference>
<evidence type="ECO:0000256" key="8">
    <source>
        <dbReference type="ARBA" id="ARBA00023163"/>
    </source>
</evidence>
<keyword evidence="7" id="KW-0862">Zinc</keyword>
<dbReference type="Pfam" id="PF04997">
    <property type="entry name" value="RNA_pol_Rpb1_1"/>
    <property type="match status" value="1"/>
</dbReference>
<dbReference type="InterPro" id="IPR045867">
    <property type="entry name" value="DNA-dir_RpoC_beta_prime"/>
</dbReference>
<dbReference type="EMBL" id="KP099649">
    <property type="protein sequence ID" value="AJE71468.1"/>
    <property type="molecule type" value="Genomic_DNA"/>
</dbReference>
<dbReference type="InterPro" id="IPR042102">
    <property type="entry name" value="RNA_pol_Rpb1_3_sf"/>
</dbReference>
<keyword evidence="6 10" id="KW-0479">Metal-binding</keyword>
<dbReference type="Gene3D" id="1.10.274.100">
    <property type="entry name" value="RNA polymerase Rpb1, domain 3"/>
    <property type="match status" value="1"/>
</dbReference>
<dbReference type="Gene3D" id="2.40.40.20">
    <property type="match status" value="1"/>
</dbReference>
<dbReference type="EC" id="2.7.7.6" evidence="10"/>
<evidence type="ECO:0000256" key="5">
    <source>
        <dbReference type="ARBA" id="ARBA00022695"/>
    </source>
</evidence>
<proteinExistence type="inferred from homology"/>
<keyword evidence="3 13" id="KW-0934">Plastid</keyword>
<keyword evidence="1 10" id="KW-0240">DNA-directed RNA polymerase</keyword>
<comment type="cofactor">
    <cofactor evidence="10">
        <name>Mg(2+)</name>
        <dbReference type="ChEBI" id="CHEBI:18420"/>
    </cofactor>
    <text evidence="10">Binds 1 Mg(2+) ion per subunit.</text>
</comment>
<dbReference type="AlphaFoldDB" id="A0A0B5EEX9"/>
<dbReference type="GO" id="GO:0003677">
    <property type="term" value="F:DNA binding"/>
    <property type="evidence" value="ECO:0007669"/>
    <property type="project" value="UniProtKB-UniRule"/>
</dbReference>
<evidence type="ECO:0000256" key="10">
    <source>
        <dbReference type="HAMAP-Rule" id="MF_01323"/>
    </source>
</evidence>
<dbReference type="GO" id="GO:0006351">
    <property type="term" value="P:DNA-templated transcription"/>
    <property type="evidence" value="ECO:0007669"/>
    <property type="project" value="UniProtKB-UniRule"/>
</dbReference>
<sequence length="692" mass="79482">MIDSQKEHQKLKITLVSPEQIRVWSGTILPNGKRIGEVTNPKTIDLATNKPERNGLFCERIFGPVKSQIYACENKFGEDKKGFAFVDRKKTNDSSLCEHCGVEFMDSRIRRYRMGYIKLASPVTHIWYIKRVPSYIATLIGKQNSEIKDLVYCNLFLARPAANKPTILRFRGLLQHGEITSWMEILVPYISGWNFVEFQERELATGGTSIQKQLIGLNLRALLNHSYMEWRKLLKNHRIQKRKNKIEKRKNFLVKRIKFAKYLIQAKINPEWMVLCLLPVLPPELRPIFVLGEQVVVESDFNKLYQKVILRNKNLQNSFEIQGGPFYSTGDFLTLQKRLLQEAVDALLDSGKSGQPRKDHFRNRPYKSFSDVIAGKEGRFRANLLGKRVDYSARSVIVVGPSLALHQCGLPRELAIKLFQPFLIRNLIGHGVVANIRAAKLLIQRRIPVVWKILQQILLGHPVLLNRAPTLHKFGILAFQPILVKERAIRLHPAVCTGFNADFDGDQMAVHLPLSIEAILESRLLMFSHTNLLSPSNGSPITKPTQDMLLGLYILTTEKPRNISQFRCRPSNPTKKFLPEVNLCFCNYDDVFIAYQKNRVSLKNSLWFRWNVVNGTILTSVDQEVPIEFQYQSLGTSQQIYEHYTIQRARSGKVLTIYIRTTVGRIIFNREIKNAFLAFSKLSESPRATPVF</sequence>
<feature type="binding site" evidence="10">
    <location>
        <position position="504"/>
    </location>
    <ligand>
        <name>Mg(2+)</name>
        <dbReference type="ChEBI" id="CHEBI:18420"/>
    </ligand>
</feature>
<feature type="binding site" evidence="10">
    <location>
        <position position="502"/>
    </location>
    <ligand>
        <name>Mg(2+)</name>
        <dbReference type="ChEBI" id="CHEBI:18420"/>
    </ligand>
</feature>
<dbReference type="SMART" id="SM00663">
    <property type="entry name" value="RPOLA_N"/>
    <property type="match status" value="1"/>
</dbReference>
<dbReference type="InterPro" id="IPR006592">
    <property type="entry name" value="RNA_pol_N"/>
</dbReference>
<protein>
    <recommendedName>
        <fullName evidence="10">DNA-directed RNA polymerase subunit gamma</fullName>
        <shortName evidence="10">RNAP subunit gamma</shortName>
        <ecNumber evidence="10">2.7.7.6</ecNumber>
    </recommendedName>
    <alternativeName>
        <fullName evidence="10">RNA polymerase subunit gamma</fullName>
    </alternativeName>
    <alternativeName>
        <fullName evidence="10">Transcriptase subunit gamma</fullName>
    </alternativeName>
</protein>
<name>A0A0B5EEX9_GNEGN</name>
<evidence type="ECO:0000259" key="12">
    <source>
        <dbReference type="SMART" id="SM00663"/>
    </source>
</evidence>
<feature type="domain" description="RNA polymerase N-terminal" evidence="12">
    <location>
        <begin position="271"/>
        <end position="556"/>
    </location>
</feature>
<comment type="function">
    <text evidence="10 11">DNA-dependent RNA polymerase catalyzes the transcription of DNA into RNA using the four ribonucleoside triphosphates as substrates.</text>
</comment>
<dbReference type="Gene3D" id="1.10.40.90">
    <property type="match status" value="1"/>
</dbReference>
<dbReference type="Gene3D" id="4.10.860.120">
    <property type="entry name" value="RNA polymerase II, clamp domain"/>
    <property type="match status" value="1"/>
</dbReference>
<keyword evidence="2 14" id="KW-0150">Chloroplast</keyword>
<comment type="catalytic activity">
    <reaction evidence="9 10 11">
        <text>RNA(n) + a ribonucleoside 5'-triphosphate = RNA(n+1) + diphosphate</text>
        <dbReference type="Rhea" id="RHEA:21248"/>
        <dbReference type="Rhea" id="RHEA-COMP:14527"/>
        <dbReference type="Rhea" id="RHEA-COMP:17342"/>
        <dbReference type="ChEBI" id="CHEBI:33019"/>
        <dbReference type="ChEBI" id="CHEBI:61557"/>
        <dbReference type="ChEBI" id="CHEBI:140395"/>
        <dbReference type="EC" id="2.7.7.6"/>
    </reaction>
</comment>
<dbReference type="InterPro" id="IPR007066">
    <property type="entry name" value="RNA_pol_Rpb1_3"/>
</dbReference>
<dbReference type="GO" id="GO:0003899">
    <property type="term" value="F:DNA-directed RNA polymerase activity"/>
    <property type="evidence" value="ECO:0007669"/>
    <property type="project" value="UniProtKB-UniRule"/>
</dbReference>
<evidence type="ECO:0000256" key="3">
    <source>
        <dbReference type="ARBA" id="ARBA00022640"/>
    </source>
</evidence>
<evidence type="ECO:0000313" key="13">
    <source>
        <dbReference type="EMBL" id="AJE71468.1"/>
    </source>
</evidence>
<dbReference type="Pfam" id="PF04983">
    <property type="entry name" value="RNA_pol_Rpb1_3"/>
    <property type="match status" value="1"/>
</dbReference>
<dbReference type="HAMAP" id="MF_01323">
    <property type="entry name" value="RNApol_bact_RpoC1"/>
    <property type="match status" value="1"/>
</dbReference>
<keyword evidence="4 10" id="KW-0808">Transferase</keyword>